<dbReference type="AlphaFoldDB" id="A0A074M7N4"/>
<dbReference type="RefSeq" id="WP_034961462.1">
    <property type="nucleotide sequence ID" value="NZ_JMIW01000007.1"/>
</dbReference>
<comment type="caution">
    <text evidence="2">The sequence shown here is derived from an EMBL/GenBank/DDBJ whole genome shotgun (WGS) entry which is preliminary data.</text>
</comment>
<dbReference type="EMBL" id="JMIW01000007">
    <property type="protein sequence ID" value="KEO88730.1"/>
    <property type="molecule type" value="Genomic_DNA"/>
</dbReference>
<keyword evidence="3" id="KW-1185">Reference proteome</keyword>
<evidence type="ECO:0000256" key="1">
    <source>
        <dbReference type="SAM" id="SignalP"/>
    </source>
</evidence>
<proteinExistence type="predicted"/>
<dbReference type="eggNOG" id="ENOG502Z8PF">
    <property type="taxonomic scope" value="Bacteria"/>
</dbReference>
<dbReference type="PROSITE" id="PS51257">
    <property type="entry name" value="PROKAR_LIPOPROTEIN"/>
    <property type="match status" value="1"/>
</dbReference>
<feature type="signal peptide" evidence="1">
    <location>
        <begin position="1"/>
        <end position="30"/>
    </location>
</feature>
<gene>
    <name evidence="2" type="ORF">EH31_14915</name>
</gene>
<evidence type="ECO:0008006" key="4">
    <source>
        <dbReference type="Google" id="ProtNLM"/>
    </source>
</evidence>
<reference evidence="2 3" key="1">
    <citation type="submission" date="2014-04" db="EMBL/GenBank/DDBJ databases">
        <title>A comprehensive comparison of genomes of Erythrobacter spp. strains.</title>
        <authorList>
            <person name="Zheng Q."/>
        </authorList>
    </citation>
    <scope>NUCLEOTIDE SEQUENCE [LARGE SCALE GENOMIC DNA]</scope>
    <source>
        <strain evidence="2 3">DSM 6997</strain>
    </source>
</reference>
<accession>A0A074M7N4</accession>
<evidence type="ECO:0000313" key="3">
    <source>
        <dbReference type="Proteomes" id="UP000027647"/>
    </source>
</evidence>
<dbReference type="STRING" id="1044.EH31_14915"/>
<name>A0A074M7N4_ERYLO</name>
<sequence length="230" mass="25091">MKDISKSFASIFAPVLLLVACSPDAPQADAQESPQDAFFTALSTHCGKAYAGQLVSEDEADADFVGAPMVMYVADCSKTRIAVPFHVEINGEWDRSRTWLITRQSVPHMSGQGETQLGLRLKHDHRHKDGESDALTMYGGDTADEGTATMQSFPVDQFSVDMFKAQGYDASVTNVWSVEVQPAGSENARFVYQLKRTLEGGATEPRLFRVEFDLSAEVEAPPPAWGHEGG</sequence>
<protein>
    <recommendedName>
        <fullName evidence="4">Lipoprotein</fullName>
    </recommendedName>
</protein>
<evidence type="ECO:0000313" key="2">
    <source>
        <dbReference type="EMBL" id="KEO88730.1"/>
    </source>
</evidence>
<dbReference type="Proteomes" id="UP000027647">
    <property type="component" value="Unassembled WGS sequence"/>
</dbReference>
<keyword evidence="1" id="KW-0732">Signal</keyword>
<organism evidence="2 3">
    <name type="scientific">Erythrobacter longus</name>
    <dbReference type="NCBI Taxonomy" id="1044"/>
    <lineage>
        <taxon>Bacteria</taxon>
        <taxon>Pseudomonadati</taxon>
        <taxon>Pseudomonadota</taxon>
        <taxon>Alphaproteobacteria</taxon>
        <taxon>Sphingomonadales</taxon>
        <taxon>Erythrobacteraceae</taxon>
        <taxon>Erythrobacter/Porphyrobacter group</taxon>
        <taxon>Erythrobacter</taxon>
    </lineage>
</organism>
<feature type="chain" id="PRO_5001696970" description="Lipoprotein" evidence="1">
    <location>
        <begin position="31"/>
        <end position="230"/>
    </location>
</feature>
<dbReference type="OrthoDB" id="1524207at2"/>